<dbReference type="STRING" id="1037660.A0A066VCY2"/>
<comment type="caution">
    <text evidence="8">The sequence shown here is derived from an EMBL/GenBank/DDBJ whole genome shotgun (WGS) entry which is preliminary data.</text>
</comment>
<dbReference type="EMBL" id="JMSN01000169">
    <property type="protein sequence ID" value="KDN36420.1"/>
    <property type="molecule type" value="Genomic_DNA"/>
</dbReference>
<dbReference type="Pfam" id="PF05700">
    <property type="entry name" value="BCAS2"/>
    <property type="match status" value="1"/>
</dbReference>
<dbReference type="Proteomes" id="UP000027361">
    <property type="component" value="Unassembled WGS sequence"/>
</dbReference>
<dbReference type="HOGENOM" id="CLU_082523_1_0_1"/>
<evidence type="ECO:0000313" key="8">
    <source>
        <dbReference type="EMBL" id="KDN36420.1"/>
    </source>
</evidence>
<reference evidence="8 9" key="1">
    <citation type="submission" date="2014-05" db="EMBL/GenBank/DDBJ databases">
        <title>Draft genome sequence of a rare smut relative, Tilletiaria anomala UBC 951.</title>
        <authorList>
            <consortium name="DOE Joint Genome Institute"/>
            <person name="Toome M."/>
            <person name="Kuo A."/>
            <person name="Henrissat B."/>
            <person name="Lipzen A."/>
            <person name="Tritt A."/>
            <person name="Yoshinaga Y."/>
            <person name="Zane M."/>
            <person name="Barry K."/>
            <person name="Grigoriev I.V."/>
            <person name="Spatafora J.W."/>
            <person name="Aimea M.C."/>
        </authorList>
    </citation>
    <scope>NUCLEOTIDE SEQUENCE [LARGE SCALE GENOMIC DNA]</scope>
    <source>
        <strain evidence="8 9">UBC 951</strain>
    </source>
</reference>
<evidence type="ECO:0000256" key="1">
    <source>
        <dbReference type="ARBA" id="ARBA00004123"/>
    </source>
</evidence>
<feature type="region of interest" description="Disordered" evidence="7">
    <location>
        <begin position="109"/>
        <end position="131"/>
    </location>
</feature>
<gene>
    <name evidence="8" type="ORF">K437DRAFT_265304</name>
</gene>
<dbReference type="GO" id="GO:0006397">
    <property type="term" value="P:mRNA processing"/>
    <property type="evidence" value="ECO:0007669"/>
    <property type="project" value="UniProtKB-KW"/>
</dbReference>
<sequence length="263" mass="29660">MSSALVLANGGSSNEAGPSRPSLQRQSTPPYRSSLLPFTDALPYYDQDLEQDASLRARIDREIRREMEGTDLATNKTIEDRIGPAFDFSENLSKLVEQEMERVLRREPPAAGGLDMSRYTLPSPPEGEEDSELAWDGALRNSSTQLALQEFRMSNIELLKAYGANAWRLHNFQQEAMLRSIDSFNDAARARTTGINRKRKELQTRAGGEKLNSLQNKWAELISSNLQVEVANITSAHEVEVLRLKRQKLEKELEALDREELKG</sequence>
<evidence type="ECO:0000313" key="9">
    <source>
        <dbReference type="Proteomes" id="UP000027361"/>
    </source>
</evidence>
<evidence type="ECO:0000256" key="4">
    <source>
        <dbReference type="ARBA" id="ARBA00022728"/>
    </source>
</evidence>
<dbReference type="AlphaFoldDB" id="A0A066VCY2"/>
<keyword evidence="4" id="KW-0747">Spliceosome</keyword>
<keyword evidence="3" id="KW-0507">mRNA processing</keyword>
<comment type="similarity">
    <text evidence="2">Belongs to the SPF27 family.</text>
</comment>
<evidence type="ECO:0000256" key="5">
    <source>
        <dbReference type="ARBA" id="ARBA00023187"/>
    </source>
</evidence>
<dbReference type="PANTHER" id="PTHR13296:SF0">
    <property type="entry name" value="PRE-MRNA-SPLICING FACTOR SPF27"/>
    <property type="match status" value="1"/>
</dbReference>
<dbReference type="PANTHER" id="PTHR13296">
    <property type="entry name" value="BCAS2 PROTEIN"/>
    <property type="match status" value="1"/>
</dbReference>
<evidence type="ECO:0000256" key="2">
    <source>
        <dbReference type="ARBA" id="ARBA00010788"/>
    </source>
</evidence>
<comment type="subcellular location">
    <subcellularLocation>
        <location evidence="1">Nucleus</location>
    </subcellularLocation>
</comment>
<name>A0A066VCY2_TILAU</name>
<proteinExistence type="inferred from homology"/>
<dbReference type="OrthoDB" id="205794at2759"/>
<evidence type="ECO:0008006" key="10">
    <source>
        <dbReference type="Google" id="ProtNLM"/>
    </source>
</evidence>
<evidence type="ECO:0000256" key="3">
    <source>
        <dbReference type="ARBA" id="ARBA00022664"/>
    </source>
</evidence>
<accession>A0A066VCY2</accession>
<dbReference type="InParanoid" id="A0A066VCY2"/>
<dbReference type="InterPro" id="IPR008409">
    <property type="entry name" value="SPF27"/>
</dbReference>
<keyword evidence="9" id="KW-1185">Reference proteome</keyword>
<dbReference type="GO" id="GO:0071011">
    <property type="term" value="C:precatalytic spliceosome"/>
    <property type="evidence" value="ECO:0007669"/>
    <property type="project" value="TreeGrafter"/>
</dbReference>
<dbReference type="RefSeq" id="XP_013240045.1">
    <property type="nucleotide sequence ID" value="XM_013384591.1"/>
</dbReference>
<feature type="compositionally biased region" description="Polar residues" evidence="7">
    <location>
        <begin position="10"/>
        <end position="31"/>
    </location>
</feature>
<organism evidence="8 9">
    <name type="scientific">Tilletiaria anomala (strain ATCC 24038 / CBS 436.72 / UBC 951)</name>
    <dbReference type="NCBI Taxonomy" id="1037660"/>
    <lineage>
        <taxon>Eukaryota</taxon>
        <taxon>Fungi</taxon>
        <taxon>Dikarya</taxon>
        <taxon>Basidiomycota</taxon>
        <taxon>Ustilaginomycotina</taxon>
        <taxon>Exobasidiomycetes</taxon>
        <taxon>Georgefischeriales</taxon>
        <taxon>Tilletiariaceae</taxon>
        <taxon>Tilletiaria</taxon>
    </lineage>
</organism>
<keyword evidence="5" id="KW-0508">mRNA splicing</keyword>
<dbReference type="GO" id="GO:0071013">
    <property type="term" value="C:catalytic step 2 spliceosome"/>
    <property type="evidence" value="ECO:0007669"/>
    <property type="project" value="TreeGrafter"/>
</dbReference>
<dbReference type="GO" id="GO:0000974">
    <property type="term" value="C:Prp19 complex"/>
    <property type="evidence" value="ECO:0007669"/>
    <property type="project" value="TreeGrafter"/>
</dbReference>
<evidence type="ECO:0000256" key="7">
    <source>
        <dbReference type="SAM" id="MobiDB-lite"/>
    </source>
</evidence>
<keyword evidence="6" id="KW-0539">Nucleus</keyword>
<evidence type="ECO:0000256" key="6">
    <source>
        <dbReference type="ARBA" id="ARBA00023242"/>
    </source>
</evidence>
<feature type="region of interest" description="Disordered" evidence="7">
    <location>
        <begin position="1"/>
        <end position="35"/>
    </location>
</feature>
<dbReference type="GO" id="GO:0008380">
    <property type="term" value="P:RNA splicing"/>
    <property type="evidence" value="ECO:0007669"/>
    <property type="project" value="UniProtKB-KW"/>
</dbReference>
<dbReference type="GeneID" id="25265747"/>
<protein>
    <recommendedName>
        <fullName evidence="10">Breast carcinoma amplified sequence 2</fullName>
    </recommendedName>
</protein>
<dbReference type="OMA" id="SAWQESI"/>